<feature type="transmembrane region" description="Helical" evidence="1">
    <location>
        <begin position="51"/>
        <end position="77"/>
    </location>
</feature>
<dbReference type="AlphaFoldDB" id="A0A1X7VEK1"/>
<keyword evidence="1" id="KW-1133">Transmembrane helix</keyword>
<organism evidence="2">
    <name type="scientific">Amphimedon queenslandica</name>
    <name type="common">Sponge</name>
    <dbReference type="NCBI Taxonomy" id="400682"/>
    <lineage>
        <taxon>Eukaryota</taxon>
        <taxon>Metazoa</taxon>
        <taxon>Porifera</taxon>
        <taxon>Demospongiae</taxon>
        <taxon>Heteroscleromorpha</taxon>
        <taxon>Haplosclerida</taxon>
        <taxon>Niphatidae</taxon>
        <taxon>Amphimedon</taxon>
    </lineage>
</organism>
<feature type="transmembrane region" description="Helical" evidence="1">
    <location>
        <begin position="89"/>
        <end position="108"/>
    </location>
</feature>
<keyword evidence="1" id="KW-0812">Transmembrane</keyword>
<name>A0A1X7VEK1_AMPQE</name>
<keyword evidence="1" id="KW-0472">Membrane</keyword>
<evidence type="ECO:0000313" key="2">
    <source>
        <dbReference type="EnsemblMetazoa" id="Aqu2.1.38730_001"/>
    </source>
</evidence>
<protein>
    <submittedName>
        <fullName evidence="2">Uncharacterized protein</fullName>
    </submittedName>
</protein>
<dbReference type="InParanoid" id="A0A1X7VEK1"/>
<proteinExistence type="predicted"/>
<sequence>SCCFVTFNMTVLLVALLTGVFLGYNFLIGLIDPICNESKQNDLCNDIQLLWLSGGALLVAYTCLCVAIVLELLMMLCHLSTRKQNQRQGLPRMALAGVLVSVSCFGAVQRKCGNDIYCILNIGGDVILALLCLVLLVISLFQIMHGVWSTCTLLLQFLVLIFGLLLAIVLLAYLIACSTGKKSCVPKDNDGSYIYMSQGALSVCFCALFASLAMQTLLLCCCRKRTRSTSQELDDNNWIDNDRIMKRKKYADFD</sequence>
<feature type="transmembrane region" description="Helical" evidence="1">
    <location>
        <begin position="12"/>
        <end position="31"/>
    </location>
</feature>
<reference evidence="2" key="1">
    <citation type="submission" date="2017-05" db="UniProtKB">
        <authorList>
            <consortium name="EnsemblMetazoa"/>
        </authorList>
    </citation>
    <scope>IDENTIFICATION</scope>
</reference>
<feature type="transmembrane region" description="Helical" evidence="1">
    <location>
        <begin position="120"/>
        <end position="141"/>
    </location>
</feature>
<evidence type="ECO:0000256" key="1">
    <source>
        <dbReference type="SAM" id="Phobius"/>
    </source>
</evidence>
<feature type="transmembrane region" description="Helical" evidence="1">
    <location>
        <begin position="153"/>
        <end position="175"/>
    </location>
</feature>
<dbReference type="EnsemblMetazoa" id="Aqu2.1.38730_001">
    <property type="protein sequence ID" value="Aqu2.1.38730_001"/>
    <property type="gene ID" value="Aqu2.1.38730"/>
</dbReference>
<feature type="transmembrane region" description="Helical" evidence="1">
    <location>
        <begin position="195"/>
        <end position="220"/>
    </location>
</feature>
<accession>A0A1X7VEK1</accession>